<keyword evidence="1 4" id="KW-0732">Signal</keyword>
<evidence type="ECO:0000256" key="2">
    <source>
        <dbReference type="ARBA" id="ARBA00023157"/>
    </source>
</evidence>
<comment type="similarity">
    <text evidence="3">Belongs to the PMEI family.</text>
</comment>
<evidence type="ECO:0000259" key="5">
    <source>
        <dbReference type="SMART" id="SM00856"/>
    </source>
</evidence>
<comment type="caution">
    <text evidence="6">The sequence shown here is derived from an EMBL/GenBank/DDBJ whole genome shotgun (WGS) entry which is preliminary data.</text>
</comment>
<protein>
    <recommendedName>
        <fullName evidence="5">Pectinesterase inhibitor domain-containing protein</fullName>
    </recommendedName>
</protein>
<dbReference type="Gene3D" id="1.20.140.40">
    <property type="entry name" value="Invertase/pectin methylesterase inhibitor family protein"/>
    <property type="match status" value="1"/>
</dbReference>
<keyword evidence="2" id="KW-1015">Disulfide bond</keyword>
<proteinExistence type="inferred from homology"/>
<dbReference type="InterPro" id="IPR006501">
    <property type="entry name" value="Pectinesterase_inhib_dom"/>
</dbReference>
<dbReference type="PANTHER" id="PTHR35357">
    <property type="entry name" value="OS02G0537100 PROTEIN"/>
    <property type="match status" value="1"/>
</dbReference>
<feature type="domain" description="Pectinesterase inhibitor" evidence="5">
    <location>
        <begin position="43"/>
        <end position="190"/>
    </location>
</feature>
<dbReference type="CDD" id="cd14859">
    <property type="entry name" value="PMEI_like"/>
    <property type="match status" value="1"/>
</dbReference>
<evidence type="ECO:0000313" key="7">
    <source>
        <dbReference type="Proteomes" id="UP000652761"/>
    </source>
</evidence>
<dbReference type="NCBIfam" id="TIGR01614">
    <property type="entry name" value="PME_inhib"/>
    <property type="match status" value="1"/>
</dbReference>
<dbReference type="InterPro" id="IPR035513">
    <property type="entry name" value="Invertase/methylesterase_inhib"/>
</dbReference>
<evidence type="ECO:0000256" key="4">
    <source>
        <dbReference type="SAM" id="SignalP"/>
    </source>
</evidence>
<dbReference type="GO" id="GO:0004857">
    <property type="term" value="F:enzyme inhibitor activity"/>
    <property type="evidence" value="ECO:0007669"/>
    <property type="project" value="InterPro"/>
</dbReference>
<evidence type="ECO:0000256" key="1">
    <source>
        <dbReference type="ARBA" id="ARBA00022729"/>
    </source>
</evidence>
<dbReference type="Pfam" id="PF04043">
    <property type="entry name" value="PMEI"/>
    <property type="match status" value="1"/>
</dbReference>
<name>A0A843TFL2_COLES</name>
<organism evidence="6 7">
    <name type="scientific">Colocasia esculenta</name>
    <name type="common">Wild taro</name>
    <name type="synonym">Arum esculentum</name>
    <dbReference type="NCBI Taxonomy" id="4460"/>
    <lineage>
        <taxon>Eukaryota</taxon>
        <taxon>Viridiplantae</taxon>
        <taxon>Streptophyta</taxon>
        <taxon>Embryophyta</taxon>
        <taxon>Tracheophyta</taxon>
        <taxon>Spermatophyta</taxon>
        <taxon>Magnoliopsida</taxon>
        <taxon>Liliopsida</taxon>
        <taxon>Araceae</taxon>
        <taxon>Aroideae</taxon>
        <taxon>Colocasieae</taxon>
        <taxon>Colocasia</taxon>
    </lineage>
</organism>
<feature type="chain" id="PRO_5032372629" description="Pectinesterase inhibitor domain-containing protein" evidence="4">
    <location>
        <begin position="28"/>
        <end position="195"/>
    </location>
</feature>
<evidence type="ECO:0000256" key="3">
    <source>
        <dbReference type="ARBA" id="ARBA00038471"/>
    </source>
</evidence>
<reference evidence="6" key="1">
    <citation type="submission" date="2017-07" db="EMBL/GenBank/DDBJ databases">
        <title>Taro Niue Genome Assembly and Annotation.</title>
        <authorList>
            <person name="Atibalentja N."/>
            <person name="Keating K."/>
            <person name="Fields C.J."/>
        </authorList>
    </citation>
    <scope>NUCLEOTIDE SEQUENCE</scope>
    <source>
        <strain evidence="6">Niue_2</strain>
        <tissue evidence="6">Leaf</tissue>
    </source>
</reference>
<evidence type="ECO:0000313" key="6">
    <source>
        <dbReference type="EMBL" id="MQL68947.1"/>
    </source>
</evidence>
<dbReference type="EMBL" id="NMUH01000026">
    <property type="protein sequence ID" value="MQL68947.1"/>
    <property type="molecule type" value="Genomic_DNA"/>
</dbReference>
<keyword evidence="7" id="KW-1185">Reference proteome</keyword>
<sequence>MPSFVPFSSYSFSVVVVVLLLPNPTPSLTSAFALATLTTVPGGDLDLIRRTCNSTTYFDLCVSSLQSYPNSSKADVKGLSTIVVNLGISNATSTSTYASRVAKRSRDPVLRSALGRCAGRYADARDALRSALDALSAENYDFASVDVSAAAGYADTCHSLFRLSPAPAYPAEMARREEALVRLCTIATDIISLLG</sequence>
<dbReference type="SUPFAM" id="SSF101148">
    <property type="entry name" value="Plant invertase/pectin methylesterase inhibitor"/>
    <property type="match status" value="1"/>
</dbReference>
<accession>A0A843TFL2</accession>
<feature type="signal peptide" evidence="4">
    <location>
        <begin position="1"/>
        <end position="27"/>
    </location>
</feature>
<dbReference type="OrthoDB" id="773291at2759"/>
<dbReference type="AlphaFoldDB" id="A0A843TFL2"/>
<gene>
    <name evidence="6" type="ORF">Taro_001239</name>
</gene>
<dbReference type="SMART" id="SM00856">
    <property type="entry name" value="PMEI"/>
    <property type="match status" value="1"/>
</dbReference>
<dbReference type="PANTHER" id="PTHR35357:SF8">
    <property type="entry name" value="OS01G0111000 PROTEIN"/>
    <property type="match status" value="1"/>
</dbReference>
<dbReference type="Proteomes" id="UP000652761">
    <property type="component" value="Unassembled WGS sequence"/>
</dbReference>